<dbReference type="Proteomes" id="UP000182894">
    <property type="component" value="Unassembled WGS sequence"/>
</dbReference>
<reference evidence="2" key="1">
    <citation type="submission" date="2016-10" db="EMBL/GenBank/DDBJ databases">
        <authorList>
            <person name="Varghese N."/>
            <person name="Submissions S."/>
        </authorList>
    </citation>
    <scope>NUCLEOTIDE SEQUENCE [LARGE SCALE GENOMIC DNA]</scope>
    <source>
        <strain evidence="2">ATCC 700689</strain>
    </source>
</reference>
<gene>
    <name evidence="1" type="ORF">SAMN05216605_12129</name>
</gene>
<organism evidence="1 2">
    <name type="scientific">Pseudomonas abietaniphila</name>
    <dbReference type="NCBI Taxonomy" id="89065"/>
    <lineage>
        <taxon>Bacteria</taxon>
        <taxon>Pseudomonadati</taxon>
        <taxon>Pseudomonadota</taxon>
        <taxon>Gammaproteobacteria</taxon>
        <taxon>Pseudomonadales</taxon>
        <taxon>Pseudomonadaceae</taxon>
        <taxon>Pseudomonas</taxon>
    </lineage>
</organism>
<sequence length="71" mass="8271">MSTEHDEGQPQMDSRERQVTLTFNSTRLIPLIDSLRKPILTLRSERLKIGMDRGYAEIRQKLGHSFCKILN</sequence>
<name>A0A1G8QQE0_9PSED</name>
<proteinExistence type="predicted"/>
<protein>
    <submittedName>
        <fullName evidence="1">Uncharacterized protein</fullName>
    </submittedName>
</protein>
<evidence type="ECO:0000313" key="2">
    <source>
        <dbReference type="Proteomes" id="UP000182894"/>
    </source>
</evidence>
<keyword evidence="2" id="KW-1185">Reference proteome</keyword>
<dbReference type="AlphaFoldDB" id="A0A1G8QQE0"/>
<evidence type="ECO:0000313" key="1">
    <source>
        <dbReference type="EMBL" id="SDJ06942.1"/>
    </source>
</evidence>
<accession>A0A1G8QQE0</accession>
<dbReference type="EMBL" id="FNCO01000021">
    <property type="protein sequence ID" value="SDJ06942.1"/>
    <property type="molecule type" value="Genomic_DNA"/>
</dbReference>
<dbReference type="STRING" id="89065.SAMN05216605_12129"/>